<dbReference type="PANTHER" id="PTHR34354">
    <property type="entry name" value="NADPH-DEPENDENT 7-CYANO-7-DEAZAGUANINE REDUCTASE"/>
    <property type="match status" value="1"/>
</dbReference>
<feature type="domain" description="NADPH-dependent 7-cyano-7-deazaguanine reductase N-terminal" evidence="6">
    <location>
        <begin position="15"/>
        <end position="125"/>
    </location>
</feature>
<dbReference type="HAMAP" id="MF_00817">
    <property type="entry name" value="QueF_type2"/>
    <property type="match status" value="1"/>
</dbReference>
<dbReference type="Gene3D" id="3.30.1130.10">
    <property type="match status" value="2"/>
</dbReference>
<organism evidence="7 8">
    <name type="scientific">BD1-7 clade bacterium</name>
    <dbReference type="NCBI Taxonomy" id="2029982"/>
    <lineage>
        <taxon>Bacteria</taxon>
        <taxon>Pseudomonadati</taxon>
        <taxon>Pseudomonadota</taxon>
        <taxon>Gammaproteobacteria</taxon>
        <taxon>Cellvibrionales</taxon>
        <taxon>Spongiibacteraceae</taxon>
        <taxon>BD1-7 clade</taxon>
    </lineage>
</organism>
<dbReference type="SUPFAM" id="SSF55620">
    <property type="entry name" value="Tetrahydrobiopterin biosynthesis enzymes-like"/>
    <property type="match status" value="1"/>
</dbReference>
<reference evidence="7 8" key="1">
    <citation type="submission" date="2019-11" db="EMBL/GenBank/DDBJ databases">
        <authorList>
            <person name="Holert J."/>
        </authorList>
    </citation>
    <scope>NUCLEOTIDE SEQUENCE [LARGE SCALE GENOMIC DNA]</scope>
    <source>
        <strain evidence="7">SB11_3</strain>
    </source>
</reference>
<feature type="binding site" evidence="5">
    <location>
        <begin position="221"/>
        <end position="222"/>
    </location>
    <ligand>
        <name>substrate</name>
    </ligand>
</feature>
<keyword evidence="2 5" id="KW-0671">Queuosine biosynthesis</keyword>
<keyword evidence="4 5" id="KW-0560">Oxidoreductase</keyword>
<dbReference type="GO" id="GO:0008616">
    <property type="term" value="P:tRNA queuosine(34) biosynthetic process"/>
    <property type="evidence" value="ECO:0007669"/>
    <property type="project" value="UniProtKB-UniRule"/>
</dbReference>
<gene>
    <name evidence="5 7" type="primary">queF</name>
    <name evidence="7" type="ORF">OPDIPICF_01074</name>
</gene>
<evidence type="ECO:0000313" key="8">
    <source>
        <dbReference type="Proteomes" id="UP000441399"/>
    </source>
</evidence>
<accession>A0A5S9PPL2</accession>
<dbReference type="InterPro" id="IPR029500">
    <property type="entry name" value="QueF"/>
</dbReference>
<feature type="binding site" evidence="5">
    <location>
        <begin position="250"/>
        <end position="251"/>
    </location>
    <ligand>
        <name>NADPH</name>
        <dbReference type="ChEBI" id="CHEBI:57783"/>
    </ligand>
</feature>
<name>A0A5S9PPL2_9GAMM</name>
<dbReference type="EC" id="1.7.1.13" evidence="5"/>
<dbReference type="OrthoDB" id="9789995at2"/>
<evidence type="ECO:0000256" key="1">
    <source>
        <dbReference type="ARBA" id="ARBA00022490"/>
    </source>
</evidence>
<dbReference type="InterPro" id="IPR043133">
    <property type="entry name" value="GTP-CH-I_C/QueF"/>
</dbReference>
<evidence type="ECO:0000256" key="2">
    <source>
        <dbReference type="ARBA" id="ARBA00022785"/>
    </source>
</evidence>
<feature type="active site" description="Proton donor" evidence="5">
    <location>
        <position position="189"/>
    </location>
</feature>
<dbReference type="NCBIfam" id="TIGR03138">
    <property type="entry name" value="QueF"/>
    <property type="match status" value="1"/>
</dbReference>
<evidence type="ECO:0000256" key="5">
    <source>
        <dbReference type="HAMAP-Rule" id="MF_00817"/>
    </source>
</evidence>
<keyword evidence="3 5" id="KW-0521">NADP</keyword>
<dbReference type="PIRSF" id="PIRSF004750">
    <property type="entry name" value="Nitrile_oxidored_YqcD_prd"/>
    <property type="match status" value="1"/>
</dbReference>
<keyword evidence="8" id="KW-1185">Reference proteome</keyword>
<evidence type="ECO:0000313" key="7">
    <source>
        <dbReference type="EMBL" id="CAA0106504.1"/>
    </source>
</evidence>
<comment type="pathway">
    <text evidence="5">tRNA modification; tRNA-queuosine biosynthesis.</text>
</comment>
<dbReference type="UniPathway" id="UPA00392"/>
<dbReference type="InterPro" id="IPR050084">
    <property type="entry name" value="NADPH_dep_7-cyano-7-deazaG_red"/>
</dbReference>
<comment type="catalytic activity">
    <reaction evidence="5">
        <text>7-aminomethyl-7-carbaguanine + 2 NADP(+) = 7-cyano-7-carbaguanine + 2 NADPH + 3 H(+)</text>
        <dbReference type="Rhea" id="RHEA:13409"/>
        <dbReference type="ChEBI" id="CHEBI:15378"/>
        <dbReference type="ChEBI" id="CHEBI:45075"/>
        <dbReference type="ChEBI" id="CHEBI:57783"/>
        <dbReference type="ChEBI" id="CHEBI:58349"/>
        <dbReference type="ChEBI" id="CHEBI:58703"/>
        <dbReference type="EC" id="1.7.1.13"/>
    </reaction>
</comment>
<protein>
    <recommendedName>
        <fullName evidence="5">NADPH-dependent 7-cyano-7-deazaguanine reductase</fullName>
        <ecNumber evidence="5">1.7.1.13</ecNumber>
    </recommendedName>
    <alternativeName>
        <fullName evidence="5">7-cyano-7-carbaguanine reductase</fullName>
    </alternativeName>
    <alternativeName>
        <fullName evidence="5">NADPH-dependent nitrile oxidoreductase</fullName>
    </alternativeName>
    <alternativeName>
        <fullName evidence="5">PreQ(0) reductase</fullName>
    </alternativeName>
</protein>
<evidence type="ECO:0000259" key="6">
    <source>
        <dbReference type="Pfam" id="PF14819"/>
    </source>
</evidence>
<dbReference type="PANTHER" id="PTHR34354:SF1">
    <property type="entry name" value="NADPH-DEPENDENT 7-CYANO-7-DEAZAGUANINE REDUCTASE"/>
    <property type="match status" value="1"/>
</dbReference>
<dbReference type="Pfam" id="PF14819">
    <property type="entry name" value="QueF_N"/>
    <property type="match status" value="1"/>
</dbReference>
<dbReference type="EMBL" id="CACSIO010000012">
    <property type="protein sequence ID" value="CAA0106504.1"/>
    <property type="molecule type" value="Genomic_DNA"/>
</dbReference>
<keyword evidence="1 5" id="KW-0963">Cytoplasm</keyword>
<dbReference type="GO" id="GO:0005737">
    <property type="term" value="C:cytoplasm"/>
    <property type="evidence" value="ECO:0007669"/>
    <property type="project" value="UniProtKB-SubCell"/>
</dbReference>
<proteinExistence type="inferred from homology"/>
<comment type="subcellular location">
    <subcellularLocation>
        <location evidence="5">Cytoplasm</location>
    </subcellularLocation>
</comment>
<feature type="binding site" evidence="5">
    <location>
        <begin position="82"/>
        <end position="84"/>
    </location>
    <ligand>
        <name>substrate</name>
    </ligand>
</feature>
<comment type="function">
    <text evidence="5">Catalyzes the NADPH-dependent reduction of 7-cyano-7-deazaguanine (preQ0) to 7-aminomethyl-7-deazaguanine (preQ1).</text>
</comment>
<feature type="binding site" evidence="5">
    <location>
        <begin position="84"/>
        <end position="85"/>
    </location>
    <ligand>
        <name>NADPH</name>
        <dbReference type="ChEBI" id="CHEBI:57783"/>
    </ligand>
</feature>
<dbReference type="Proteomes" id="UP000441399">
    <property type="component" value="Unassembled WGS sequence"/>
</dbReference>
<dbReference type="GO" id="GO:0033739">
    <property type="term" value="F:preQ1 synthase activity"/>
    <property type="evidence" value="ECO:0007669"/>
    <property type="project" value="UniProtKB-UniRule"/>
</dbReference>
<dbReference type="Pfam" id="PF14489">
    <property type="entry name" value="QueF"/>
    <property type="match status" value="1"/>
</dbReference>
<evidence type="ECO:0000256" key="4">
    <source>
        <dbReference type="ARBA" id="ARBA00023002"/>
    </source>
</evidence>
<dbReference type="InterPro" id="IPR016428">
    <property type="entry name" value="QueF_type2"/>
</dbReference>
<dbReference type="InterPro" id="IPR029139">
    <property type="entry name" value="QueF_N"/>
</dbReference>
<dbReference type="AlphaFoldDB" id="A0A5S9PPL2"/>
<comment type="subunit">
    <text evidence="5">Homodimer.</text>
</comment>
<feature type="active site" description="Thioimide intermediate" evidence="5">
    <location>
        <position position="182"/>
    </location>
</feature>
<evidence type="ECO:0000256" key="3">
    <source>
        <dbReference type="ARBA" id="ARBA00022857"/>
    </source>
</evidence>
<sequence>MALSDDILLGKDTAYSFDYNPDLLFPVPRAQGRRELGINTDALPFVGLDRWTAYEVSWLNSDGMPQVAIVDFLFECTSESLVESKSFKLYLNSFNQTVMESVADLIKVLEKDLSVVSGGNVTVNLFGVDDYPIQTDETFKCLDDISVNCTQYEPDSGLLSGSVDLMKSGHYRLKSHLLRSLCPVTGQPDWATVFIEYRGGIINESQLLAYIVSYRNHQGFHEQCVEQIYQDISKLCKPDALSVYARYTRRGGLDINPWRANSMEFSPAVLRTSRQ</sequence>
<comment type="similarity">
    <text evidence="5">Belongs to the GTP cyclohydrolase I family. QueF type 2 subfamily.</text>
</comment>